<gene>
    <name evidence="1" type="ORF">GCM10011501_11610</name>
</gene>
<organism evidence="1 2">
    <name type="scientific">Thalassotalea profundi</name>
    <dbReference type="NCBI Taxonomy" id="2036687"/>
    <lineage>
        <taxon>Bacteria</taxon>
        <taxon>Pseudomonadati</taxon>
        <taxon>Pseudomonadota</taxon>
        <taxon>Gammaproteobacteria</taxon>
        <taxon>Alteromonadales</taxon>
        <taxon>Colwelliaceae</taxon>
        <taxon>Thalassotalea</taxon>
    </lineage>
</organism>
<dbReference type="EMBL" id="BNAH01000004">
    <property type="protein sequence ID" value="GHE84541.1"/>
    <property type="molecule type" value="Genomic_DNA"/>
</dbReference>
<reference evidence="2" key="1">
    <citation type="journal article" date="2019" name="Int. J. Syst. Evol. Microbiol.">
        <title>The Global Catalogue of Microorganisms (GCM) 10K type strain sequencing project: providing services to taxonomists for standard genome sequencing and annotation.</title>
        <authorList>
            <consortium name="The Broad Institute Genomics Platform"/>
            <consortium name="The Broad Institute Genome Sequencing Center for Infectious Disease"/>
            <person name="Wu L."/>
            <person name="Ma J."/>
        </authorList>
    </citation>
    <scope>NUCLEOTIDE SEQUENCE [LARGE SCALE GENOMIC DNA]</scope>
    <source>
        <strain evidence="2">CGMCC 1.15922</strain>
    </source>
</reference>
<keyword evidence="2" id="KW-1185">Reference proteome</keyword>
<accession>A0ABQ3IKX4</accession>
<evidence type="ECO:0000313" key="2">
    <source>
        <dbReference type="Proteomes" id="UP000626370"/>
    </source>
</evidence>
<evidence type="ECO:0000313" key="1">
    <source>
        <dbReference type="EMBL" id="GHE84541.1"/>
    </source>
</evidence>
<comment type="caution">
    <text evidence="1">The sequence shown here is derived from an EMBL/GenBank/DDBJ whole genome shotgun (WGS) entry which is preliminary data.</text>
</comment>
<sequence length="296" mass="33039">MTLFLLFSVIQVTKSYGYNKVTSLNVIGCNNCNATMYEQTAYEQAKSIGFDYELGEPVPTKVYVFDYTKKQVKSYNVTEQFNPFTGEQYITSAAAVELSVSNEWSNIVNVSNSFFSDPFVSTFNGYDYLLSTSVRNAVHQQILNNWYGVVLGMSSMVLKLDNVIGIIPDSLTGDKLVVTFADNLELTLKLKDPNKAGLNRLLDAQLEYQPDSAYYVDEDGNVIKIPDDVKEWTTPMQRNFDSDDALNNFTGYMLNWGFVISGSSINRANMSCTKVVHPATDTQSERVVLTCTLTGG</sequence>
<name>A0ABQ3IKX4_9GAMM</name>
<dbReference type="Proteomes" id="UP000626370">
    <property type="component" value="Unassembled WGS sequence"/>
</dbReference>
<dbReference type="CDD" id="cd18773">
    <property type="entry name" value="PDC1_HK_sensor"/>
    <property type="match status" value="1"/>
</dbReference>
<proteinExistence type="predicted"/>
<protein>
    <submittedName>
        <fullName evidence="1">Uncharacterized protein</fullName>
    </submittedName>
</protein>